<sequence length="650" mass="73260">MGHSVKSARLDKAIRVARIHRQALNTRLPIRQASIDALDAAVQGIMRMGADQFVIQFYNEIRRDPHNAEILDALTPSEWTRLQETMRRHLIQLMDPHQPDDAIAQWAYQAGQTHALVGLEQGQFVAAFTVYQKAVKALISSRRWLAPKRWAVQSFLDQRIVRELRAELQGFDDTRRQWWDALRQTFHVVAHEPLDLATLWSVVARSLQQAPGVIGVQIWQPQGCEGRWDCLAASGSLPASVQDFRALWDIDSKDGAWAAWWDQTMVALDRHVEAEPNPIRSVCYVPLLDMANSPAGVLVLYGQYPHQWQNPDVKNGLELLALVTRQSWPSLVPGLEAQVLGTNRRDLARGHWEWRYQPIVDIASDRPIKWEQLARWRTEAGTLLAPSEFLPLMGLADHRELLAQGILALQHDASRLPQAKVSINVVPELLSDPAGQVILERAMTRFARGTVVLELLESGRIDDKGWQFVRALVKAGAQLALDDFGAGYANFDRLMEEPWAWVKFDRSFWRRIAEDPGRWIPTLGEMVNFVKTLGIPMIGEGIERSEHLAVAQALGMEAGQGFLWGRPESVEFWASHSVSPASPAPGGLWGLVSWHWVSERTLADASLCLWKADGSVPDEILEVHQAWHESGGSAVAEKRWKQAIYQSLRA</sequence>
<dbReference type="InterPro" id="IPR012292">
    <property type="entry name" value="Globin/Proto"/>
</dbReference>
<dbReference type="InterPro" id="IPR035919">
    <property type="entry name" value="EAL_sf"/>
</dbReference>
<dbReference type="PANTHER" id="PTHR33121">
    <property type="entry name" value="CYCLIC DI-GMP PHOSPHODIESTERASE PDEF"/>
    <property type="match status" value="1"/>
</dbReference>
<dbReference type="Pfam" id="PF11563">
    <property type="entry name" value="Protoglobin"/>
    <property type="match status" value="1"/>
</dbReference>
<name>A0ABM6RU77_9FIRM</name>
<dbReference type="SUPFAM" id="SSF55781">
    <property type="entry name" value="GAF domain-like"/>
    <property type="match status" value="1"/>
</dbReference>
<dbReference type="Gene3D" id="3.20.20.450">
    <property type="entry name" value="EAL domain"/>
    <property type="match status" value="1"/>
</dbReference>
<accession>A0ABM6RU77</accession>
<dbReference type="Gene3D" id="1.10.490.10">
    <property type="entry name" value="Globins"/>
    <property type="match status" value="1"/>
</dbReference>
<dbReference type="SMART" id="SM00052">
    <property type="entry name" value="EAL"/>
    <property type="match status" value="1"/>
</dbReference>
<dbReference type="CDD" id="cd01948">
    <property type="entry name" value="EAL"/>
    <property type="match status" value="1"/>
</dbReference>
<dbReference type="InterPro" id="IPR001633">
    <property type="entry name" value="EAL_dom"/>
</dbReference>
<keyword evidence="3" id="KW-1185">Reference proteome</keyword>
<dbReference type="EMBL" id="CP019454">
    <property type="protein sequence ID" value="AUW94894.1"/>
    <property type="molecule type" value="Genomic_DNA"/>
</dbReference>
<dbReference type="Pfam" id="PF00563">
    <property type="entry name" value="EAL"/>
    <property type="match status" value="1"/>
</dbReference>
<evidence type="ECO:0000313" key="3">
    <source>
        <dbReference type="Proteomes" id="UP000325292"/>
    </source>
</evidence>
<reference evidence="2 3" key="1">
    <citation type="journal article" date="2019" name="Sci. Rep.">
        <title>Sulfobacillus thermotolerans: new insights into resistance and metabolic capacities of acidophilic chemolithotrophs.</title>
        <authorList>
            <person name="Panyushkina A.E."/>
            <person name="Babenko V.V."/>
            <person name="Nikitina A.S."/>
            <person name="Selezneva O.V."/>
            <person name="Tsaplina I.A."/>
            <person name="Letarova M.A."/>
            <person name="Kostryukova E.S."/>
            <person name="Letarov A.V."/>
        </authorList>
    </citation>
    <scope>NUCLEOTIDE SEQUENCE [LARGE SCALE GENOMIC DNA]</scope>
    <source>
        <strain evidence="2 3">Kr1</strain>
    </source>
</reference>
<feature type="domain" description="EAL" evidence="1">
    <location>
        <begin position="336"/>
        <end position="581"/>
    </location>
</feature>
<dbReference type="InterPro" id="IPR009050">
    <property type="entry name" value="Globin-like_sf"/>
</dbReference>
<dbReference type="InterPro" id="IPR044398">
    <property type="entry name" value="Globin-sensor_dom"/>
</dbReference>
<dbReference type="PANTHER" id="PTHR33121:SF76">
    <property type="entry name" value="SIGNALING PROTEIN"/>
    <property type="match status" value="1"/>
</dbReference>
<evidence type="ECO:0000259" key="1">
    <source>
        <dbReference type="PROSITE" id="PS50883"/>
    </source>
</evidence>
<proteinExistence type="predicted"/>
<evidence type="ECO:0000313" key="2">
    <source>
        <dbReference type="EMBL" id="AUW94894.1"/>
    </source>
</evidence>
<dbReference type="SUPFAM" id="SSF46458">
    <property type="entry name" value="Globin-like"/>
    <property type="match status" value="1"/>
</dbReference>
<dbReference type="SUPFAM" id="SSF141868">
    <property type="entry name" value="EAL domain-like"/>
    <property type="match status" value="1"/>
</dbReference>
<dbReference type="PROSITE" id="PS50883">
    <property type="entry name" value="EAL"/>
    <property type="match status" value="1"/>
</dbReference>
<gene>
    <name evidence="2" type="ORF">BXT84_13810</name>
</gene>
<dbReference type="InterPro" id="IPR050706">
    <property type="entry name" value="Cyclic-di-GMP_PDE-like"/>
</dbReference>
<organism evidence="2 3">
    <name type="scientific">Sulfobacillus thermotolerans</name>
    <dbReference type="NCBI Taxonomy" id="338644"/>
    <lineage>
        <taxon>Bacteria</taxon>
        <taxon>Bacillati</taxon>
        <taxon>Bacillota</taxon>
        <taxon>Clostridia</taxon>
        <taxon>Eubacteriales</taxon>
        <taxon>Clostridiales Family XVII. Incertae Sedis</taxon>
        <taxon>Sulfobacillus</taxon>
    </lineage>
</organism>
<protein>
    <recommendedName>
        <fullName evidence="1">EAL domain-containing protein</fullName>
    </recommendedName>
</protein>
<dbReference type="Proteomes" id="UP000325292">
    <property type="component" value="Chromosome"/>
</dbReference>